<name>A0A103XNE7_CYNCS</name>
<dbReference type="PANTHER" id="PTHR11034">
    <property type="entry name" value="N-MYC DOWNSTREAM REGULATED"/>
    <property type="match status" value="1"/>
</dbReference>
<dbReference type="SUPFAM" id="SSF53474">
    <property type="entry name" value="alpha/beta-Hydrolases"/>
    <property type="match status" value="1"/>
</dbReference>
<proteinExistence type="inferred from homology"/>
<accession>A0A103XNE7</accession>
<dbReference type="Gene3D" id="3.40.50.1820">
    <property type="entry name" value="alpha/beta hydrolase"/>
    <property type="match status" value="2"/>
</dbReference>
<evidence type="ECO:0000313" key="4">
    <source>
        <dbReference type="Proteomes" id="UP000243975"/>
    </source>
</evidence>
<dbReference type="EMBL" id="LEKV01004583">
    <property type="protein sequence ID" value="KVH93948.1"/>
    <property type="molecule type" value="Genomic_DNA"/>
</dbReference>
<feature type="region of interest" description="Disordered" evidence="2">
    <location>
        <begin position="252"/>
        <end position="280"/>
    </location>
</feature>
<dbReference type="InterPro" id="IPR004142">
    <property type="entry name" value="NDRG"/>
</dbReference>
<evidence type="ECO:0000256" key="1">
    <source>
        <dbReference type="ARBA" id="ARBA00005598"/>
    </source>
</evidence>
<dbReference type="Pfam" id="PF03096">
    <property type="entry name" value="Ndr"/>
    <property type="match status" value="2"/>
</dbReference>
<reference evidence="3 4" key="1">
    <citation type="journal article" date="2016" name="Sci. Rep.">
        <title>The genome sequence of the outbreeding globe artichoke constructed de novo incorporating a phase-aware low-pass sequencing strategy of F1 progeny.</title>
        <authorList>
            <person name="Scaglione D."/>
            <person name="Reyes-Chin-Wo S."/>
            <person name="Acquadro A."/>
            <person name="Froenicke L."/>
            <person name="Portis E."/>
            <person name="Beitel C."/>
            <person name="Tirone M."/>
            <person name="Mauro R."/>
            <person name="Lo Monaco A."/>
            <person name="Mauromicale G."/>
            <person name="Faccioli P."/>
            <person name="Cattivelli L."/>
            <person name="Rieseberg L."/>
            <person name="Michelmore R."/>
            <person name="Lanteri S."/>
        </authorList>
    </citation>
    <scope>NUCLEOTIDE SEQUENCE [LARGE SCALE GENOMIC DNA]</scope>
    <source>
        <strain evidence="3">2C</strain>
    </source>
</reference>
<comment type="similarity">
    <text evidence="1">Belongs to the NDRG family.</text>
</comment>
<dbReference type="InterPro" id="IPR029058">
    <property type="entry name" value="AB_hydrolase_fold"/>
</dbReference>
<dbReference type="AlphaFoldDB" id="A0A103XNE7"/>
<comment type="caution">
    <text evidence="3">The sequence shown here is derived from an EMBL/GenBank/DDBJ whole genome shotgun (WGS) entry which is preliminary data.</text>
</comment>
<gene>
    <name evidence="3" type="ORF">Ccrd_003996</name>
</gene>
<sequence>MADSSDSVSVDMETIYLGGKEHIIRTGRDMLCFQGLFFCPEAASLLLHNFCVYHISPPGHEPLQLGAAAICSDDPIPSVDDLCDQILEVLNYFRLLIKYRDRVTGLILVSPLCKAPSWTEWFYNKLMSNLLYYYGMCGLLKECLLQRYFSKDVRGNPEIPESDIVQACRKVSRSSDITLLVYTFLLTFLGDYTLPGTCSYWMKDRALTYGGIFKQSIGLWINGDRRAATCNADTHGVFSNGVWTVQAEPIHGQPEEPSESVLHSPGTSLSRKHGVEAKTDKNTSILSWGVKER</sequence>
<dbReference type="Gramene" id="KVH93948">
    <property type="protein sequence ID" value="KVH93948"/>
    <property type="gene ID" value="Ccrd_003996"/>
</dbReference>
<dbReference type="Proteomes" id="UP000243975">
    <property type="component" value="Unassembled WGS sequence"/>
</dbReference>
<organism evidence="3 4">
    <name type="scientific">Cynara cardunculus var. scolymus</name>
    <name type="common">Globe artichoke</name>
    <name type="synonym">Cynara scolymus</name>
    <dbReference type="NCBI Taxonomy" id="59895"/>
    <lineage>
        <taxon>Eukaryota</taxon>
        <taxon>Viridiplantae</taxon>
        <taxon>Streptophyta</taxon>
        <taxon>Embryophyta</taxon>
        <taxon>Tracheophyta</taxon>
        <taxon>Spermatophyta</taxon>
        <taxon>Magnoliopsida</taxon>
        <taxon>eudicotyledons</taxon>
        <taxon>Gunneridae</taxon>
        <taxon>Pentapetalae</taxon>
        <taxon>asterids</taxon>
        <taxon>campanulids</taxon>
        <taxon>Asterales</taxon>
        <taxon>Asteraceae</taxon>
        <taxon>Carduoideae</taxon>
        <taxon>Cardueae</taxon>
        <taxon>Carduinae</taxon>
        <taxon>Cynara</taxon>
    </lineage>
</organism>
<evidence type="ECO:0000256" key="2">
    <source>
        <dbReference type="SAM" id="MobiDB-lite"/>
    </source>
</evidence>
<protein>
    <submittedName>
        <fullName evidence="3">Ndr</fullName>
    </submittedName>
</protein>
<keyword evidence="4" id="KW-1185">Reference proteome</keyword>
<evidence type="ECO:0000313" key="3">
    <source>
        <dbReference type="EMBL" id="KVH93948.1"/>
    </source>
</evidence>